<dbReference type="RefSeq" id="WP_146841371.1">
    <property type="nucleotide sequence ID" value="NZ_BJWG01000001.1"/>
</dbReference>
<name>A0A511J701_9CELL</name>
<dbReference type="AlphaFoldDB" id="A0A511J701"/>
<evidence type="ECO:0000313" key="3">
    <source>
        <dbReference type="EMBL" id="GEL93792.1"/>
    </source>
</evidence>
<evidence type="ECO:0008006" key="5">
    <source>
        <dbReference type="Google" id="ProtNLM"/>
    </source>
</evidence>
<evidence type="ECO:0000256" key="2">
    <source>
        <dbReference type="SAM" id="Phobius"/>
    </source>
</evidence>
<gene>
    <name evidence="3" type="ORF">CCO02nite_04500</name>
</gene>
<reference evidence="3 4" key="1">
    <citation type="submission" date="2019-07" db="EMBL/GenBank/DDBJ databases">
        <title>Whole genome shotgun sequence of Cellulomonas composti NBRC 100758.</title>
        <authorList>
            <person name="Hosoyama A."/>
            <person name="Uohara A."/>
            <person name="Ohji S."/>
            <person name="Ichikawa N."/>
        </authorList>
    </citation>
    <scope>NUCLEOTIDE SEQUENCE [LARGE SCALE GENOMIC DNA]</scope>
    <source>
        <strain evidence="3 4">NBRC 100758</strain>
    </source>
</reference>
<comment type="caution">
    <text evidence="3">The sequence shown here is derived from an EMBL/GenBank/DDBJ whole genome shotgun (WGS) entry which is preliminary data.</text>
</comment>
<protein>
    <recommendedName>
        <fullName evidence="5">DUF4352 domain-containing protein</fullName>
    </recommendedName>
</protein>
<organism evidence="3 4">
    <name type="scientific">Cellulomonas composti</name>
    <dbReference type="NCBI Taxonomy" id="266130"/>
    <lineage>
        <taxon>Bacteria</taxon>
        <taxon>Bacillati</taxon>
        <taxon>Actinomycetota</taxon>
        <taxon>Actinomycetes</taxon>
        <taxon>Micrococcales</taxon>
        <taxon>Cellulomonadaceae</taxon>
        <taxon>Cellulomonas</taxon>
    </lineage>
</organism>
<feature type="region of interest" description="Disordered" evidence="1">
    <location>
        <begin position="101"/>
        <end position="126"/>
    </location>
</feature>
<accession>A0A511J701</accession>
<keyword evidence="4" id="KW-1185">Reference proteome</keyword>
<evidence type="ECO:0000313" key="4">
    <source>
        <dbReference type="Proteomes" id="UP000321720"/>
    </source>
</evidence>
<sequence length="265" mass="27575">MALRFNPPPGWPPPPEDWLPPKGWKPDPSFPRAPAGWVFVVDDAARIAPSLDPIPGITRARRRRLLAPTLTGVVGLVVGLLMGGALGSTASRDDGEAEAIASAAPDDVDDATNDGTGTRANPYPAGSTIELEDWTVVLGTTVQDATDAILDDDALLDDDPINDSPALGRQFVMVPVTATYTGAETGLAWIDLEVDFVGSAGNTFGFDEDSYCGLIPDSLVDEGRLYPGATAEGNECRSVPSGQVAGGTWALSTGGGDEPVFVALE</sequence>
<proteinExistence type="predicted"/>
<keyword evidence="2" id="KW-0472">Membrane</keyword>
<feature type="region of interest" description="Disordered" evidence="1">
    <location>
        <begin position="1"/>
        <end position="27"/>
    </location>
</feature>
<dbReference type="OrthoDB" id="2004788at2"/>
<keyword evidence="2" id="KW-0812">Transmembrane</keyword>
<feature type="transmembrane region" description="Helical" evidence="2">
    <location>
        <begin position="65"/>
        <end position="86"/>
    </location>
</feature>
<evidence type="ECO:0000256" key="1">
    <source>
        <dbReference type="SAM" id="MobiDB-lite"/>
    </source>
</evidence>
<dbReference type="Proteomes" id="UP000321720">
    <property type="component" value="Unassembled WGS sequence"/>
</dbReference>
<feature type="compositionally biased region" description="Pro residues" evidence="1">
    <location>
        <begin position="1"/>
        <end position="18"/>
    </location>
</feature>
<dbReference type="EMBL" id="BJWG01000001">
    <property type="protein sequence ID" value="GEL93792.1"/>
    <property type="molecule type" value="Genomic_DNA"/>
</dbReference>
<keyword evidence="2" id="KW-1133">Transmembrane helix</keyword>